<proteinExistence type="predicted"/>
<protein>
    <recommendedName>
        <fullName evidence="1">DUF1918 domain-containing protein</fullName>
    </recommendedName>
</protein>
<dbReference type="Proteomes" id="UP001500013">
    <property type="component" value="Unassembled WGS sequence"/>
</dbReference>
<dbReference type="Pfam" id="PF08962">
    <property type="entry name" value="Rv2632c-like"/>
    <property type="match status" value="1"/>
</dbReference>
<dbReference type="SUPFAM" id="SSF143212">
    <property type="entry name" value="Rv2632c-like"/>
    <property type="match status" value="1"/>
</dbReference>
<dbReference type="Gene3D" id="3.30.160.240">
    <property type="entry name" value="Rv1738"/>
    <property type="match status" value="1"/>
</dbReference>
<dbReference type="InterPro" id="IPR015035">
    <property type="entry name" value="DUF1918"/>
</dbReference>
<gene>
    <name evidence="2" type="ORF">GCM10009817_23810</name>
</gene>
<dbReference type="InterPro" id="IPR038070">
    <property type="entry name" value="Rv2632c-like_sf"/>
</dbReference>
<evidence type="ECO:0000259" key="1">
    <source>
        <dbReference type="Pfam" id="PF08940"/>
    </source>
</evidence>
<accession>A0ABN2S8R4</accession>
<sequence>MLVSDRSTAPEEATVRAQVGDRIILAAEHIDEPTRDGEVLEVRGPDGGPPYVVRWGDGHTGLIYPGPGSVLRVGAPGQEELVTVPSAPAGEQQHAEEPQPAEPVHFREWQVRVSLVEAGDDTTATVVLVADSPDRLRARGSSHRSADDTAEHEIGDEVAVARALRHLADELIEHAERTIARRTGEEAHVRVT</sequence>
<name>A0ABN2S8R4_9MICO</name>
<dbReference type="InterPro" id="IPR015057">
    <property type="entry name" value="Rv2632c-like"/>
</dbReference>
<organism evidence="2 3">
    <name type="scientific">Terrabacter lapilli</name>
    <dbReference type="NCBI Taxonomy" id="436231"/>
    <lineage>
        <taxon>Bacteria</taxon>
        <taxon>Bacillati</taxon>
        <taxon>Actinomycetota</taxon>
        <taxon>Actinomycetes</taxon>
        <taxon>Micrococcales</taxon>
        <taxon>Intrasporangiaceae</taxon>
        <taxon>Terrabacter</taxon>
    </lineage>
</organism>
<feature type="domain" description="DUF1918" evidence="1">
    <location>
        <begin position="16"/>
        <end position="69"/>
    </location>
</feature>
<evidence type="ECO:0000313" key="3">
    <source>
        <dbReference type="Proteomes" id="UP001500013"/>
    </source>
</evidence>
<reference evidence="2 3" key="1">
    <citation type="journal article" date="2019" name="Int. J. Syst. Evol. Microbiol.">
        <title>The Global Catalogue of Microorganisms (GCM) 10K type strain sequencing project: providing services to taxonomists for standard genome sequencing and annotation.</title>
        <authorList>
            <consortium name="The Broad Institute Genomics Platform"/>
            <consortium name="The Broad Institute Genome Sequencing Center for Infectious Disease"/>
            <person name="Wu L."/>
            <person name="Ma J."/>
        </authorList>
    </citation>
    <scope>NUCLEOTIDE SEQUENCE [LARGE SCALE GENOMIC DNA]</scope>
    <source>
        <strain evidence="2 3">JCM 15628</strain>
    </source>
</reference>
<evidence type="ECO:0000313" key="2">
    <source>
        <dbReference type="EMBL" id="GAA1981793.1"/>
    </source>
</evidence>
<keyword evidence="3" id="KW-1185">Reference proteome</keyword>
<dbReference type="EMBL" id="BAAAPU010000007">
    <property type="protein sequence ID" value="GAA1981793.1"/>
    <property type="molecule type" value="Genomic_DNA"/>
</dbReference>
<dbReference type="Pfam" id="PF08940">
    <property type="entry name" value="DUF1918"/>
    <property type="match status" value="1"/>
</dbReference>
<dbReference type="SUPFAM" id="SSF50118">
    <property type="entry name" value="Cell growth inhibitor/plasmid maintenance toxic component"/>
    <property type="match status" value="1"/>
</dbReference>
<dbReference type="Gene3D" id="2.30.30.440">
    <property type="entry name" value="Domain of unknown function DUF1918"/>
    <property type="match status" value="1"/>
</dbReference>
<comment type="caution">
    <text evidence="2">The sequence shown here is derived from an EMBL/GenBank/DDBJ whole genome shotgun (WGS) entry which is preliminary data.</text>
</comment>